<protein>
    <submittedName>
        <fullName evidence="1">Uncharacterized protein</fullName>
    </submittedName>
</protein>
<dbReference type="EMBL" id="GBXM01052237">
    <property type="protein sequence ID" value="JAH56340.1"/>
    <property type="molecule type" value="Transcribed_RNA"/>
</dbReference>
<proteinExistence type="predicted"/>
<accession>A0A0E9TTX6</accession>
<dbReference type="AlphaFoldDB" id="A0A0E9TTX6"/>
<reference evidence="1" key="2">
    <citation type="journal article" date="2015" name="Fish Shellfish Immunol.">
        <title>Early steps in the European eel (Anguilla anguilla)-Vibrio vulnificus interaction in the gills: Role of the RtxA13 toxin.</title>
        <authorList>
            <person name="Callol A."/>
            <person name="Pajuelo D."/>
            <person name="Ebbesson L."/>
            <person name="Teles M."/>
            <person name="MacKenzie S."/>
            <person name="Amaro C."/>
        </authorList>
    </citation>
    <scope>NUCLEOTIDE SEQUENCE</scope>
</reference>
<organism evidence="1">
    <name type="scientific">Anguilla anguilla</name>
    <name type="common">European freshwater eel</name>
    <name type="synonym">Muraena anguilla</name>
    <dbReference type="NCBI Taxonomy" id="7936"/>
    <lineage>
        <taxon>Eukaryota</taxon>
        <taxon>Metazoa</taxon>
        <taxon>Chordata</taxon>
        <taxon>Craniata</taxon>
        <taxon>Vertebrata</taxon>
        <taxon>Euteleostomi</taxon>
        <taxon>Actinopterygii</taxon>
        <taxon>Neopterygii</taxon>
        <taxon>Teleostei</taxon>
        <taxon>Anguilliformes</taxon>
        <taxon>Anguillidae</taxon>
        <taxon>Anguilla</taxon>
    </lineage>
</organism>
<evidence type="ECO:0000313" key="1">
    <source>
        <dbReference type="EMBL" id="JAH56340.1"/>
    </source>
</evidence>
<reference evidence="1" key="1">
    <citation type="submission" date="2014-11" db="EMBL/GenBank/DDBJ databases">
        <authorList>
            <person name="Amaro Gonzalez C."/>
        </authorList>
    </citation>
    <scope>NUCLEOTIDE SEQUENCE</scope>
</reference>
<sequence length="23" mass="2725">MFVMSKIIYPNILQIKLNNCNDL</sequence>
<name>A0A0E9TTX6_ANGAN</name>